<comment type="caution">
    <text evidence="1">The sequence shown here is derived from an EMBL/GenBank/DDBJ whole genome shotgun (WGS) entry which is preliminary data.</text>
</comment>
<dbReference type="EMBL" id="SMMG02000005">
    <property type="protein sequence ID" value="KAA3474015.1"/>
    <property type="molecule type" value="Genomic_DNA"/>
</dbReference>
<dbReference type="AlphaFoldDB" id="A0A5B6VYG1"/>
<reference evidence="2" key="1">
    <citation type="journal article" date="2019" name="Plant Biotechnol. J.">
        <title>Genome sequencing of the Australian wild diploid species Gossypium australe highlights disease resistance and delayed gland morphogenesis.</title>
        <authorList>
            <person name="Cai Y."/>
            <person name="Cai X."/>
            <person name="Wang Q."/>
            <person name="Wang P."/>
            <person name="Zhang Y."/>
            <person name="Cai C."/>
            <person name="Xu Y."/>
            <person name="Wang K."/>
            <person name="Zhou Z."/>
            <person name="Wang C."/>
            <person name="Geng S."/>
            <person name="Li B."/>
            <person name="Dong Q."/>
            <person name="Hou Y."/>
            <person name="Wang H."/>
            <person name="Ai P."/>
            <person name="Liu Z."/>
            <person name="Yi F."/>
            <person name="Sun M."/>
            <person name="An G."/>
            <person name="Cheng J."/>
            <person name="Zhang Y."/>
            <person name="Shi Q."/>
            <person name="Xie Y."/>
            <person name="Shi X."/>
            <person name="Chang Y."/>
            <person name="Huang F."/>
            <person name="Chen Y."/>
            <person name="Hong S."/>
            <person name="Mi L."/>
            <person name="Sun Q."/>
            <person name="Zhang L."/>
            <person name="Zhou B."/>
            <person name="Peng R."/>
            <person name="Zhang X."/>
            <person name="Liu F."/>
        </authorList>
    </citation>
    <scope>NUCLEOTIDE SEQUENCE [LARGE SCALE GENOMIC DNA]</scope>
    <source>
        <strain evidence="2">cv. PA1801</strain>
    </source>
</reference>
<evidence type="ECO:0000313" key="2">
    <source>
        <dbReference type="Proteomes" id="UP000325315"/>
    </source>
</evidence>
<dbReference type="Proteomes" id="UP000325315">
    <property type="component" value="Unassembled WGS sequence"/>
</dbReference>
<gene>
    <name evidence="1" type="ORF">EPI10_024348</name>
</gene>
<sequence>MDTPRNKQIIFYLLNTSQMGEPILLVSKCKYVLDLLHETNMIGCKPIQSAMDPNNKLIYLMNWQSIRGDINT</sequence>
<proteinExistence type="predicted"/>
<keyword evidence="2" id="KW-1185">Reference proteome</keyword>
<protein>
    <submittedName>
        <fullName evidence="1">Protein tesmintso1-like cxc 5</fullName>
    </submittedName>
</protein>
<organism evidence="1 2">
    <name type="scientific">Gossypium australe</name>
    <dbReference type="NCBI Taxonomy" id="47621"/>
    <lineage>
        <taxon>Eukaryota</taxon>
        <taxon>Viridiplantae</taxon>
        <taxon>Streptophyta</taxon>
        <taxon>Embryophyta</taxon>
        <taxon>Tracheophyta</taxon>
        <taxon>Spermatophyta</taxon>
        <taxon>Magnoliopsida</taxon>
        <taxon>eudicotyledons</taxon>
        <taxon>Gunneridae</taxon>
        <taxon>Pentapetalae</taxon>
        <taxon>rosids</taxon>
        <taxon>malvids</taxon>
        <taxon>Malvales</taxon>
        <taxon>Malvaceae</taxon>
        <taxon>Malvoideae</taxon>
        <taxon>Gossypium</taxon>
    </lineage>
</organism>
<evidence type="ECO:0000313" key="1">
    <source>
        <dbReference type="EMBL" id="KAA3474015.1"/>
    </source>
</evidence>
<name>A0A5B6VYG1_9ROSI</name>
<accession>A0A5B6VYG1</accession>